<dbReference type="HOGENOM" id="CLU_3035393_0_0_1"/>
<name>G7JNN5_MEDTR</name>
<keyword evidence="3" id="KW-1185">Reference proteome</keyword>
<evidence type="ECO:0000313" key="3">
    <source>
        <dbReference type="Proteomes" id="UP000002051"/>
    </source>
</evidence>
<reference evidence="2" key="3">
    <citation type="submission" date="2015-04" db="UniProtKB">
        <authorList>
            <consortium name="EnsemblPlants"/>
        </authorList>
    </citation>
    <scope>IDENTIFICATION</scope>
    <source>
        <strain evidence="2">cv. Jemalong A17</strain>
    </source>
</reference>
<reference evidence="1 3" key="1">
    <citation type="journal article" date="2011" name="Nature">
        <title>The Medicago genome provides insight into the evolution of rhizobial symbioses.</title>
        <authorList>
            <person name="Young N.D."/>
            <person name="Debelle F."/>
            <person name="Oldroyd G.E."/>
            <person name="Geurts R."/>
            <person name="Cannon S.B."/>
            <person name="Udvardi M.K."/>
            <person name="Benedito V.A."/>
            <person name="Mayer K.F."/>
            <person name="Gouzy J."/>
            <person name="Schoof H."/>
            <person name="Van de Peer Y."/>
            <person name="Proost S."/>
            <person name="Cook D.R."/>
            <person name="Meyers B.C."/>
            <person name="Spannagl M."/>
            <person name="Cheung F."/>
            <person name="De Mita S."/>
            <person name="Krishnakumar V."/>
            <person name="Gundlach H."/>
            <person name="Zhou S."/>
            <person name="Mudge J."/>
            <person name="Bharti A.K."/>
            <person name="Murray J.D."/>
            <person name="Naoumkina M.A."/>
            <person name="Rosen B."/>
            <person name="Silverstein K.A."/>
            <person name="Tang H."/>
            <person name="Rombauts S."/>
            <person name="Zhao P.X."/>
            <person name="Zhou P."/>
            <person name="Barbe V."/>
            <person name="Bardou P."/>
            <person name="Bechner M."/>
            <person name="Bellec A."/>
            <person name="Berger A."/>
            <person name="Berges H."/>
            <person name="Bidwell S."/>
            <person name="Bisseling T."/>
            <person name="Choisne N."/>
            <person name="Couloux A."/>
            <person name="Denny R."/>
            <person name="Deshpande S."/>
            <person name="Dai X."/>
            <person name="Doyle J.J."/>
            <person name="Dudez A.M."/>
            <person name="Farmer A.D."/>
            <person name="Fouteau S."/>
            <person name="Franken C."/>
            <person name="Gibelin C."/>
            <person name="Gish J."/>
            <person name="Goldstein S."/>
            <person name="Gonzalez A.J."/>
            <person name="Green P.J."/>
            <person name="Hallab A."/>
            <person name="Hartog M."/>
            <person name="Hua A."/>
            <person name="Humphray S.J."/>
            <person name="Jeong D.H."/>
            <person name="Jing Y."/>
            <person name="Jocker A."/>
            <person name="Kenton S.M."/>
            <person name="Kim D.J."/>
            <person name="Klee K."/>
            <person name="Lai H."/>
            <person name="Lang C."/>
            <person name="Lin S."/>
            <person name="Macmil S.L."/>
            <person name="Magdelenat G."/>
            <person name="Matthews L."/>
            <person name="McCorrison J."/>
            <person name="Monaghan E.L."/>
            <person name="Mun J.H."/>
            <person name="Najar F.Z."/>
            <person name="Nicholson C."/>
            <person name="Noirot C."/>
            <person name="O'Bleness M."/>
            <person name="Paule C.R."/>
            <person name="Poulain J."/>
            <person name="Prion F."/>
            <person name="Qin B."/>
            <person name="Qu C."/>
            <person name="Retzel E.F."/>
            <person name="Riddle C."/>
            <person name="Sallet E."/>
            <person name="Samain S."/>
            <person name="Samson N."/>
            <person name="Sanders I."/>
            <person name="Saurat O."/>
            <person name="Scarpelli C."/>
            <person name="Schiex T."/>
            <person name="Segurens B."/>
            <person name="Severin A.J."/>
            <person name="Sherrier D.J."/>
            <person name="Shi R."/>
            <person name="Sims S."/>
            <person name="Singer S.R."/>
            <person name="Sinharoy S."/>
            <person name="Sterck L."/>
            <person name="Viollet A."/>
            <person name="Wang B.B."/>
            <person name="Wang K."/>
            <person name="Wang M."/>
            <person name="Wang X."/>
            <person name="Warfsmann J."/>
            <person name="Weissenbach J."/>
            <person name="White D.D."/>
            <person name="White J.D."/>
            <person name="Wiley G.B."/>
            <person name="Wincker P."/>
            <person name="Xing Y."/>
            <person name="Yang L."/>
            <person name="Yao Z."/>
            <person name="Ying F."/>
            <person name="Zhai J."/>
            <person name="Zhou L."/>
            <person name="Zuber A."/>
            <person name="Denarie J."/>
            <person name="Dixon R.A."/>
            <person name="May G.D."/>
            <person name="Schwartz D.C."/>
            <person name="Rogers J."/>
            <person name="Quetier F."/>
            <person name="Town C.D."/>
            <person name="Roe B.A."/>
        </authorList>
    </citation>
    <scope>NUCLEOTIDE SEQUENCE [LARGE SCALE GENOMIC DNA]</scope>
    <source>
        <strain evidence="1">A17</strain>
        <strain evidence="2 3">cv. Jemalong A17</strain>
    </source>
</reference>
<sequence length="55" mass="6277">MDPCKMHCRYEDDAYGGDSRMLALLSKALRDVGLTIEYRLALLSPTYLPNSRRTV</sequence>
<gene>
    <name evidence="1" type="ordered locus">MTR_4g087480</name>
</gene>
<reference evidence="1 3" key="2">
    <citation type="journal article" date="2014" name="BMC Genomics">
        <title>An improved genome release (version Mt4.0) for the model legume Medicago truncatula.</title>
        <authorList>
            <person name="Tang H."/>
            <person name="Krishnakumar V."/>
            <person name="Bidwell S."/>
            <person name="Rosen B."/>
            <person name="Chan A."/>
            <person name="Zhou S."/>
            <person name="Gentzbittel L."/>
            <person name="Childs K.L."/>
            <person name="Yandell M."/>
            <person name="Gundlach H."/>
            <person name="Mayer K.F."/>
            <person name="Schwartz D.C."/>
            <person name="Town C.D."/>
        </authorList>
    </citation>
    <scope>GENOME REANNOTATION</scope>
    <source>
        <strain evidence="2 3">cv. Jemalong A17</strain>
    </source>
</reference>
<dbReference type="EnsemblPlants" id="AES90283">
    <property type="protein sequence ID" value="AES90283"/>
    <property type="gene ID" value="MTR_4g087480"/>
</dbReference>
<evidence type="ECO:0000313" key="1">
    <source>
        <dbReference type="EMBL" id="AES90283.1"/>
    </source>
</evidence>
<organism evidence="1 3">
    <name type="scientific">Medicago truncatula</name>
    <name type="common">Barrel medic</name>
    <name type="synonym">Medicago tribuloides</name>
    <dbReference type="NCBI Taxonomy" id="3880"/>
    <lineage>
        <taxon>Eukaryota</taxon>
        <taxon>Viridiplantae</taxon>
        <taxon>Streptophyta</taxon>
        <taxon>Embryophyta</taxon>
        <taxon>Tracheophyta</taxon>
        <taxon>Spermatophyta</taxon>
        <taxon>Magnoliopsida</taxon>
        <taxon>eudicotyledons</taxon>
        <taxon>Gunneridae</taxon>
        <taxon>Pentapetalae</taxon>
        <taxon>rosids</taxon>
        <taxon>fabids</taxon>
        <taxon>Fabales</taxon>
        <taxon>Fabaceae</taxon>
        <taxon>Papilionoideae</taxon>
        <taxon>50 kb inversion clade</taxon>
        <taxon>NPAAA clade</taxon>
        <taxon>Hologalegina</taxon>
        <taxon>IRL clade</taxon>
        <taxon>Trifolieae</taxon>
        <taxon>Medicago</taxon>
    </lineage>
</organism>
<dbReference type="PaxDb" id="3880-AES90283"/>
<proteinExistence type="predicted"/>
<dbReference type="EMBL" id="CM001220">
    <property type="protein sequence ID" value="AES90283.1"/>
    <property type="molecule type" value="Genomic_DNA"/>
</dbReference>
<evidence type="ECO:0000313" key="2">
    <source>
        <dbReference type="EnsemblPlants" id="AES90283"/>
    </source>
</evidence>
<dbReference type="Proteomes" id="UP000002051">
    <property type="component" value="Chromosome 4"/>
</dbReference>
<protein>
    <submittedName>
        <fullName evidence="1 2">Uncharacterized protein</fullName>
    </submittedName>
</protein>
<dbReference type="AlphaFoldDB" id="G7JNN5"/>
<accession>G7JNN5</accession>